<evidence type="ECO:0000256" key="2">
    <source>
        <dbReference type="ARBA" id="ARBA00009679"/>
    </source>
</evidence>
<evidence type="ECO:0000256" key="3">
    <source>
        <dbReference type="ARBA" id="ARBA00017770"/>
    </source>
</evidence>
<dbReference type="Pfam" id="PF22379">
    <property type="entry name" value="OB_MCM10"/>
    <property type="match status" value="1"/>
</dbReference>
<evidence type="ECO:0000256" key="5">
    <source>
        <dbReference type="ARBA" id="ARBA00022723"/>
    </source>
</evidence>
<reference evidence="11" key="1">
    <citation type="submission" date="2015-08" db="EMBL/GenBank/DDBJ databases">
        <authorList>
            <person name="Babu N.S."/>
            <person name="Beckwith C.J."/>
            <person name="Beseler K.G."/>
            <person name="Brison A."/>
            <person name="Carone J.V."/>
            <person name="Caskin T.P."/>
            <person name="Diamond M."/>
            <person name="Durham M.E."/>
            <person name="Foxe J.M."/>
            <person name="Go M."/>
            <person name="Henderson B.A."/>
            <person name="Jones I.B."/>
            <person name="McGettigan J.A."/>
            <person name="Micheletti S.J."/>
            <person name="Nasrallah M.E."/>
            <person name="Ortiz D."/>
            <person name="Piller C.R."/>
            <person name="Privatt S.R."/>
            <person name="Schneider S.L."/>
            <person name="Sharp S."/>
            <person name="Smith T.C."/>
            <person name="Stanton J.D."/>
            <person name="Ullery H.E."/>
            <person name="Wilson R.J."/>
            <person name="Serrano M.G."/>
            <person name="Buck G."/>
            <person name="Lee V."/>
            <person name="Wang Y."/>
            <person name="Carvalho R."/>
            <person name="Voegtly L."/>
            <person name="Shi R."/>
            <person name="Duckworth R."/>
            <person name="Johnson A."/>
            <person name="Loviza R."/>
            <person name="Walstead R."/>
            <person name="Shah Z."/>
            <person name="Kiflezghi M."/>
            <person name="Wade K."/>
            <person name="Ball S.L."/>
            <person name="Bradley K.W."/>
            <person name="Asai D.J."/>
            <person name="Bowman C.A."/>
            <person name="Russell D.A."/>
            <person name="Pope W.H."/>
            <person name="Jacobs-Sera D."/>
            <person name="Hendrix R.W."/>
            <person name="Hatfull G.F."/>
        </authorList>
    </citation>
    <scope>NUCLEOTIDE SEQUENCE</scope>
</reference>
<proteinExistence type="inferred from homology"/>
<feature type="compositionally biased region" description="Basic and acidic residues" evidence="9">
    <location>
        <begin position="409"/>
        <end position="426"/>
    </location>
</feature>
<evidence type="ECO:0000256" key="6">
    <source>
        <dbReference type="ARBA" id="ARBA00022771"/>
    </source>
</evidence>
<organism evidence="11">
    <name type="scientific">Auxenochlorella protothecoides</name>
    <name type="common">Green microalga</name>
    <name type="synonym">Chlorella protothecoides</name>
    <dbReference type="NCBI Taxonomy" id="3075"/>
    <lineage>
        <taxon>Eukaryota</taxon>
        <taxon>Viridiplantae</taxon>
        <taxon>Chlorophyta</taxon>
        <taxon>core chlorophytes</taxon>
        <taxon>Trebouxiophyceae</taxon>
        <taxon>Chlorellales</taxon>
        <taxon>Chlorellaceae</taxon>
        <taxon>Auxenochlorella</taxon>
    </lineage>
</organism>
<evidence type="ECO:0000313" key="11">
    <source>
        <dbReference type="EMBL" id="JAT74227.1"/>
    </source>
</evidence>
<comment type="similarity">
    <text evidence="2">Belongs to the MCM10 family.</text>
</comment>
<dbReference type="InterPro" id="IPR012340">
    <property type="entry name" value="NA-bd_OB-fold"/>
</dbReference>
<evidence type="ECO:0000259" key="10">
    <source>
        <dbReference type="SMART" id="SM01280"/>
    </source>
</evidence>
<keyword evidence="5" id="KW-0479">Metal-binding</keyword>
<feature type="region of interest" description="Disordered" evidence="9">
    <location>
        <begin position="18"/>
        <end position="47"/>
    </location>
</feature>
<dbReference type="Gene3D" id="2.40.50.140">
    <property type="entry name" value="Nucleic acid-binding proteins"/>
    <property type="match status" value="1"/>
</dbReference>
<gene>
    <name evidence="11" type="ORF">g.14968</name>
</gene>
<name>A0A1D2A4W2_AUXPR</name>
<sequence>MAEEDLLLALAEEITPVDPLREPCRPEPTRGPTEVVSRPRFAGPPSQPGCIPILGERGDTAFGDLISRGQVSAKSTSTSRPPGYAEAGQGSYVQRITGLKMKKPLVSSSQLQSRLQDTAVLKLSQIRSRFTSTGLVGSWTTLCVLGERSKAMQSSTGSTYSIWKLTDLDQTKLSIFLFSGAHDELWKQAPGTLIAIFTPKVKNDRELCLTAISGDQVWVLGTAAEFGYCRAQKKDGQPCRVPVNMARCPFCPYHVQLEYNRVKPLGRNEFQGSTLSTAFRAGQQKGLHWQPGRFEPRIAAKPRMHAASPAALSSLAGAAASRGSTAGSKYLVSIADPASVAAAAASRSAAGGALHKALPQGRSVGTLVSQVQRGTKRKGGAVPAGGRGSASPAGPDEVQLAASDDEGEGDGHGPYDPGRRASGDDGARGRALALLMSTRAGQRGFTAPPRPAVPEFLAAPLRAAKSGGPQPDSGTPAAGAVELAAVAAGPQKPSVTNTRRQRASSLGKENRAEPSKLASAFGEAVLAQEGDGLAAQGSRYAELVDDEDAARLDGVLQVLERKDELAARMDATTKLQVQAFSCRHCKYVAEKRRPECGGHPHLVDRVTATKRWWGCEACHHRFATVGVKYPTTRCAKCNHPENGFKALSQWRPGKESRTDQQSSVADRSQLLTRGVEQKWVGG</sequence>
<dbReference type="InterPro" id="IPR015411">
    <property type="entry name" value="Rep_factor_Mcm10_C"/>
</dbReference>
<dbReference type="EMBL" id="GDKF01004395">
    <property type="protein sequence ID" value="JAT74227.1"/>
    <property type="molecule type" value="Transcribed_RNA"/>
</dbReference>
<dbReference type="InterPro" id="IPR015408">
    <property type="entry name" value="Znf_Mcm10/DnaG"/>
</dbReference>
<keyword evidence="7" id="KW-0862">Zinc</keyword>
<evidence type="ECO:0000256" key="4">
    <source>
        <dbReference type="ARBA" id="ARBA00022705"/>
    </source>
</evidence>
<dbReference type="GO" id="GO:0043596">
    <property type="term" value="C:nuclear replication fork"/>
    <property type="evidence" value="ECO:0007669"/>
    <property type="project" value="TreeGrafter"/>
</dbReference>
<evidence type="ECO:0000256" key="9">
    <source>
        <dbReference type="SAM" id="MobiDB-lite"/>
    </source>
</evidence>
<feature type="region of interest" description="Disordered" evidence="9">
    <location>
        <begin position="365"/>
        <end position="426"/>
    </location>
</feature>
<protein>
    <recommendedName>
        <fullName evidence="3">Protein MCM10 homolog</fullName>
    </recommendedName>
</protein>
<comment type="subcellular location">
    <subcellularLocation>
        <location evidence="1">Nucleus</location>
    </subcellularLocation>
</comment>
<keyword evidence="6" id="KW-0863">Zinc-finger</keyword>
<keyword evidence="4" id="KW-0235">DNA replication</keyword>
<dbReference type="PANTHER" id="PTHR13454">
    <property type="entry name" value="PROTEIN MCM10 HOMOLOG"/>
    <property type="match status" value="1"/>
</dbReference>
<feature type="domain" description="Replication factor Mcm10 C-terminal" evidence="10">
    <location>
        <begin position="257"/>
        <end position="682"/>
    </location>
</feature>
<evidence type="ECO:0000256" key="8">
    <source>
        <dbReference type="ARBA" id="ARBA00023242"/>
    </source>
</evidence>
<evidence type="ECO:0000256" key="7">
    <source>
        <dbReference type="ARBA" id="ARBA00022833"/>
    </source>
</evidence>
<dbReference type="GO" id="GO:0006270">
    <property type="term" value="P:DNA replication initiation"/>
    <property type="evidence" value="ECO:0007669"/>
    <property type="project" value="InterPro"/>
</dbReference>
<dbReference type="GO" id="GO:0003688">
    <property type="term" value="F:DNA replication origin binding"/>
    <property type="evidence" value="ECO:0007669"/>
    <property type="project" value="TreeGrafter"/>
</dbReference>
<dbReference type="GO" id="GO:0003697">
    <property type="term" value="F:single-stranded DNA binding"/>
    <property type="evidence" value="ECO:0007669"/>
    <property type="project" value="InterPro"/>
</dbReference>
<feature type="region of interest" description="Disordered" evidence="9">
    <location>
        <begin position="488"/>
        <end position="514"/>
    </location>
</feature>
<feature type="compositionally biased region" description="Basic and acidic residues" evidence="9">
    <location>
        <begin position="19"/>
        <end position="28"/>
    </location>
</feature>
<dbReference type="InterPro" id="IPR040184">
    <property type="entry name" value="Mcm10"/>
</dbReference>
<accession>A0A1D2A4W2</accession>
<keyword evidence="8" id="KW-0539">Nucleus</keyword>
<dbReference type="PANTHER" id="PTHR13454:SF11">
    <property type="entry name" value="PROTEIN MCM10 HOMOLOG"/>
    <property type="match status" value="1"/>
</dbReference>
<dbReference type="Pfam" id="PF24863">
    <property type="entry name" value="zf-CCCH_Mcm10"/>
    <property type="match status" value="1"/>
</dbReference>
<dbReference type="GO" id="GO:0008270">
    <property type="term" value="F:zinc ion binding"/>
    <property type="evidence" value="ECO:0007669"/>
    <property type="project" value="UniProtKB-KW"/>
</dbReference>
<dbReference type="Pfam" id="PF09329">
    <property type="entry name" value="zf-primase"/>
    <property type="match status" value="1"/>
</dbReference>
<dbReference type="SMART" id="SM01280">
    <property type="entry name" value="Mcm10"/>
    <property type="match status" value="1"/>
</dbReference>
<dbReference type="AlphaFoldDB" id="A0A1D2A4W2"/>
<dbReference type="InterPro" id="IPR055065">
    <property type="entry name" value="OB_MCM10"/>
</dbReference>
<evidence type="ECO:0000256" key="1">
    <source>
        <dbReference type="ARBA" id="ARBA00004123"/>
    </source>
</evidence>